<comment type="caution">
    <text evidence="2">The sequence shown here is derived from an EMBL/GenBank/DDBJ whole genome shotgun (WGS) entry which is preliminary data.</text>
</comment>
<dbReference type="EMBL" id="LSYS01008925">
    <property type="protein sequence ID" value="OPJ67873.1"/>
    <property type="molecule type" value="Genomic_DNA"/>
</dbReference>
<accession>A0A1V4J6J8</accession>
<dbReference type="AlphaFoldDB" id="A0A1V4J6J8"/>
<proteinExistence type="predicted"/>
<organism evidence="2 3">
    <name type="scientific">Patagioenas fasciata monilis</name>
    <dbReference type="NCBI Taxonomy" id="372326"/>
    <lineage>
        <taxon>Eukaryota</taxon>
        <taxon>Metazoa</taxon>
        <taxon>Chordata</taxon>
        <taxon>Craniata</taxon>
        <taxon>Vertebrata</taxon>
        <taxon>Euteleostomi</taxon>
        <taxon>Archelosauria</taxon>
        <taxon>Archosauria</taxon>
        <taxon>Dinosauria</taxon>
        <taxon>Saurischia</taxon>
        <taxon>Theropoda</taxon>
        <taxon>Coelurosauria</taxon>
        <taxon>Aves</taxon>
        <taxon>Neognathae</taxon>
        <taxon>Neoaves</taxon>
        <taxon>Columbimorphae</taxon>
        <taxon>Columbiformes</taxon>
        <taxon>Columbidae</taxon>
        <taxon>Patagioenas</taxon>
    </lineage>
</organism>
<name>A0A1V4J6J8_PATFA</name>
<protein>
    <submittedName>
        <fullName evidence="2">Uncharacterized protein</fullName>
    </submittedName>
</protein>
<gene>
    <name evidence="2" type="ORF">AV530_002075</name>
</gene>
<keyword evidence="3" id="KW-1185">Reference proteome</keyword>
<evidence type="ECO:0000313" key="3">
    <source>
        <dbReference type="Proteomes" id="UP000190648"/>
    </source>
</evidence>
<evidence type="ECO:0000256" key="1">
    <source>
        <dbReference type="SAM" id="MobiDB-lite"/>
    </source>
</evidence>
<feature type="region of interest" description="Disordered" evidence="1">
    <location>
        <begin position="92"/>
        <end position="130"/>
    </location>
</feature>
<evidence type="ECO:0000313" key="2">
    <source>
        <dbReference type="EMBL" id="OPJ67873.1"/>
    </source>
</evidence>
<dbReference type="Proteomes" id="UP000190648">
    <property type="component" value="Unassembled WGS sequence"/>
</dbReference>
<reference evidence="2 3" key="1">
    <citation type="submission" date="2016-02" db="EMBL/GenBank/DDBJ databases">
        <title>Band-tailed pigeon sequencing and assembly.</title>
        <authorList>
            <person name="Soares A.E."/>
            <person name="Novak B.J."/>
            <person name="Rice E.S."/>
            <person name="O'Connell B."/>
            <person name="Chang D."/>
            <person name="Weber S."/>
            <person name="Shapiro B."/>
        </authorList>
    </citation>
    <scope>NUCLEOTIDE SEQUENCE [LARGE SCALE GENOMIC DNA]</scope>
    <source>
        <strain evidence="2">BTP2013</strain>
        <tissue evidence="2">Blood</tissue>
    </source>
</reference>
<sequence>MAVKRIVQQMLQASSVELPANTLHICTLSLSHHFNSNSICCFSPKTCLSLLRDSIPVFCTINAQGIHAAPHPPGYPRQRCWSEEAFKSFADRGDTSAVPGSQEAAAKVPKDGDSRCWAKQRPQEKSGTNT</sequence>
<feature type="compositionally biased region" description="Basic and acidic residues" evidence="1">
    <location>
        <begin position="108"/>
        <end position="124"/>
    </location>
</feature>